<dbReference type="Proteomes" id="UP000593892">
    <property type="component" value="Chromosome"/>
</dbReference>
<dbReference type="RefSeq" id="WP_194451718.1">
    <property type="nucleotide sequence ID" value="NZ_CP063849.1"/>
</dbReference>
<keyword evidence="2" id="KW-1185">Reference proteome</keyword>
<dbReference type="EMBL" id="CP063849">
    <property type="protein sequence ID" value="QOY90056.1"/>
    <property type="molecule type" value="Genomic_DNA"/>
</dbReference>
<protein>
    <submittedName>
        <fullName evidence="1">Uncharacterized protein</fullName>
    </submittedName>
</protein>
<organism evidence="1 2">
    <name type="scientific">Paludibaculum fermentans</name>
    <dbReference type="NCBI Taxonomy" id="1473598"/>
    <lineage>
        <taxon>Bacteria</taxon>
        <taxon>Pseudomonadati</taxon>
        <taxon>Acidobacteriota</taxon>
        <taxon>Terriglobia</taxon>
        <taxon>Bryobacterales</taxon>
        <taxon>Bryobacteraceae</taxon>
        <taxon>Paludibaculum</taxon>
    </lineage>
</organism>
<sequence length="146" mass="16500">MQRRLLLMAAVAAVLLWLRMPHGSSHNHQPVGQEVRVASAVPCFGRLPAGESVRVVRRGRVILRTEEMPLDELDARLAASFRDRTQRVVFLRAEEGLRFRDIAEVIATAKKHADYVVLVSPKTELILRSQTGLCRDPHITFPEILM</sequence>
<evidence type="ECO:0000313" key="2">
    <source>
        <dbReference type="Proteomes" id="UP000593892"/>
    </source>
</evidence>
<name>A0A7S7NUN7_PALFE</name>
<dbReference type="KEGG" id="pfer:IRI77_08910"/>
<gene>
    <name evidence="1" type="ORF">IRI77_08910</name>
</gene>
<dbReference type="Gene3D" id="3.30.420.270">
    <property type="match status" value="1"/>
</dbReference>
<proteinExistence type="predicted"/>
<reference evidence="1 2" key="1">
    <citation type="submission" date="2020-10" db="EMBL/GenBank/DDBJ databases">
        <title>Complete genome sequence of Paludibaculum fermentans P105T, a facultatively anaerobic acidobacterium capable of dissimilatory Fe(III) reduction.</title>
        <authorList>
            <person name="Dedysh S.N."/>
            <person name="Beletsky A.V."/>
            <person name="Kulichevskaya I.S."/>
            <person name="Mardanov A.V."/>
            <person name="Ravin N.V."/>
        </authorList>
    </citation>
    <scope>NUCLEOTIDE SEQUENCE [LARGE SCALE GENOMIC DNA]</scope>
    <source>
        <strain evidence="1 2">P105</strain>
    </source>
</reference>
<evidence type="ECO:0000313" key="1">
    <source>
        <dbReference type="EMBL" id="QOY90056.1"/>
    </source>
</evidence>
<accession>A0A7S7NUN7</accession>
<dbReference type="AlphaFoldDB" id="A0A7S7NUN7"/>